<dbReference type="HOGENOM" id="CLU_040082_6_1_1"/>
<dbReference type="EMBL" id="KN822016">
    <property type="protein sequence ID" value="KIM66621.1"/>
    <property type="molecule type" value="Genomic_DNA"/>
</dbReference>
<proteinExistence type="predicted"/>
<accession>A0A0C3EFD0</accession>
<keyword evidence="2" id="KW-1185">Reference proteome</keyword>
<dbReference type="OrthoDB" id="2655351at2759"/>
<reference evidence="2" key="2">
    <citation type="submission" date="2015-01" db="EMBL/GenBank/DDBJ databases">
        <title>Evolutionary Origins and Diversification of the Mycorrhizal Mutualists.</title>
        <authorList>
            <consortium name="DOE Joint Genome Institute"/>
            <consortium name="Mycorrhizal Genomics Consortium"/>
            <person name="Kohler A."/>
            <person name="Kuo A."/>
            <person name="Nagy L.G."/>
            <person name="Floudas D."/>
            <person name="Copeland A."/>
            <person name="Barry K.W."/>
            <person name="Cichocki N."/>
            <person name="Veneault-Fourrey C."/>
            <person name="LaButti K."/>
            <person name="Lindquist E.A."/>
            <person name="Lipzen A."/>
            <person name="Lundell T."/>
            <person name="Morin E."/>
            <person name="Murat C."/>
            <person name="Riley R."/>
            <person name="Ohm R."/>
            <person name="Sun H."/>
            <person name="Tunlid A."/>
            <person name="Henrissat B."/>
            <person name="Grigoriev I.V."/>
            <person name="Hibbett D.S."/>
            <person name="Martin F."/>
        </authorList>
    </citation>
    <scope>NUCLEOTIDE SEQUENCE [LARGE SCALE GENOMIC DNA]</scope>
    <source>
        <strain evidence="2">Foug A</strain>
    </source>
</reference>
<organism evidence="1 2">
    <name type="scientific">Scleroderma citrinum Foug A</name>
    <dbReference type="NCBI Taxonomy" id="1036808"/>
    <lineage>
        <taxon>Eukaryota</taxon>
        <taxon>Fungi</taxon>
        <taxon>Dikarya</taxon>
        <taxon>Basidiomycota</taxon>
        <taxon>Agaricomycotina</taxon>
        <taxon>Agaricomycetes</taxon>
        <taxon>Agaricomycetidae</taxon>
        <taxon>Boletales</taxon>
        <taxon>Sclerodermatineae</taxon>
        <taxon>Sclerodermataceae</taxon>
        <taxon>Scleroderma</taxon>
    </lineage>
</organism>
<dbReference type="Proteomes" id="UP000053989">
    <property type="component" value="Unassembled WGS sequence"/>
</dbReference>
<evidence type="ECO:0000313" key="2">
    <source>
        <dbReference type="Proteomes" id="UP000053989"/>
    </source>
</evidence>
<dbReference type="InParanoid" id="A0A0C3EFD0"/>
<evidence type="ECO:0000313" key="1">
    <source>
        <dbReference type="EMBL" id="KIM66621.1"/>
    </source>
</evidence>
<name>A0A0C3EFD0_9AGAM</name>
<protein>
    <recommendedName>
        <fullName evidence="3">DDE Tnp4 domain-containing protein</fullName>
    </recommendedName>
</protein>
<feature type="non-terminal residue" evidence="1">
    <location>
        <position position="92"/>
    </location>
</feature>
<evidence type="ECO:0008006" key="3">
    <source>
        <dbReference type="Google" id="ProtNLM"/>
    </source>
</evidence>
<gene>
    <name evidence="1" type="ORF">SCLCIDRAFT_94875</name>
</gene>
<dbReference type="AlphaFoldDB" id="A0A0C3EFD0"/>
<reference evidence="1 2" key="1">
    <citation type="submission" date="2014-04" db="EMBL/GenBank/DDBJ databases">
        <authorList>
            <consortium name="DOE Joint Genome Institute"/>
            <person name="Kuo A."/>
            <person name="Kohler A."/>
            <person name="Nagy L.G."/>
            <person name="Floudas D."/>
            <person name="Copeland A."/>
            <person name="Barry K.W."/>
            <person name="Cichocki N."/>
            <person name="Veneault-Fourrey C."/>
            <person name="LaButti K."/>
            <person name="Lindquist E.A."/>
            <person name="Lipzen A."/>
            <person name="Lundell T."/>
            <person name="Morin E."/>
            <person name="Murat C."/>
            <person name="Sun H."/>
            <person name="Tunlid A."/>
            <person name="Henrissat B."/>
            <person name="Grigoriev I.V."/>
            <person name="Hibbett D.S."/>
            <person name="Martin F."/>
            <person name="Nordberg H.P."/>
            <person name="Cantor M.N."/>
            <person name="Hua S.X."/>
        </authorList>
    </citation>
    <scope>NUCLEOTIDE SEQUENCE [LARGE SCALE GENOMIC DNA]</scope>
    <source>
        <strain evidence="1 2">Foug A</strain>
    </source>
</reference>
<sequence>CVTGLSSQLVVERFQRSPDTITRYFKLLMVFFSSSDFYPTQVHFPTAHTLISERITSDPHFKFFDKCIGAIDGLHIRAFTSTEDHLYMHNCK</sequence>
<feature type="non-terminal residue" evidence="1">
    <location>
        <position position="1"/>
    </location>
</feature>